<protein>
    <submittedName>
        <fullName evidence="6">LysR family transcriptional regulator</fullName>
    </submittedName>
</protein>
<dbReference type="GO" id="GO:0005829">
    <property type="term" value="C:cytosol"/>
    <property type="evidence" value="ECO:0007669"/>
    <property type="project" value="TreeGrafter"/>
</dbReference>
<feature type="domain" description="HTH lysR-type" evidence="5">
    <location>
        <begin position="8"/>
        <end position="60"/>
    </location>
</feature>
<dbReference type="GO" id="GO:0003700">
    <property type="term" value="F:DNA-binding transcription factor activity"/>
    <property type="evidence" value="ECO:0007669"/>
    <property type="project" value="InterPro"/>
</dbReference>
<dbReference type="InterPro" id="IPR036388">
    <property type="entry name" value="WH-like_DNA-bd_sf"/>
</dbReference>
<keyword evidence="3" id="KW-0238">DNA-binding</keyword>
<evidence type="ECO:0000313" key="6">
    <source>
        <dbReference type="EMBL" id="BCK77178.1"/>
    </source>
</evidence>
<keyword evidence="7" id="KW-1185">Reference proteome</keyword>
<dbReference type="SUPFAM" id="SSF46785">
    <property type="entry name" value="Winged helix' DNA-binding domain"/>
    <property type="match status" value="1"/>
</dbReference>
<comment type="similarity">
    <text evidence="1">Belongs to the LysR transcriptional regulatory family.</text>
</comment>
<dbReference type="GO" id="GO:0003677">
    <property type="term" value="F:DNA binding"/>
    <property type="evidence" value="ECO:0007669"/>
    <property type="project" value="UniProtKB-KW"/>
</dbReference>
<dbReference type="Gene3D" id="3.40.190.290">
    <property type="match status" value="1"/>
</dbReference>
<keyword evidence="2" id="KW-0805">Transcription regulation</keyword>
<dbReference type="InterPro" id="IPR050950">
    <property type="entry name" value="HTH-type_LysR_regulators"/>
</dbReference>
<name>A0AB33IIY6_ACEAC</name>
<evidence type="ECO:0000313" key="7">
    <source>
        <dbReference type="Proteomes" id="UP000516424"/>
    </source>
</evidence>
<dbReference type="Proteomes" id="UP000516424">
    <property type="component" value="Chromosome"/>
</dbReference>
<dbReference type="EMBL" id="AP023410">
    <property type="protein sequence ID" value="BCK77178.1"/>
    <property type="molecule type" value="Genomic_DNA"/>
</dbReference>
<dbReference type="PANTHER" id="PTHR30419">
    <property type="entry name" value="HTH-TYPE TRANSCRIPTIONAL REGULATOR YBHD"/>
    <property type="match status" value="1"/>
</dbReference>
<dbReference type="PANTHER" id="PTHR30419:SF8">
    <property type="entry name" value="NITROGEN ASSIMILATION TRANSCRIPTIONAL ACTIVATOR-RELATED"/>
    <property type="match status" value="1"/>
</dbReference>
<sequence length="300" mass="33288">MPVFSRFLRYFMSVAQHGSIRKASDELHIAASAIDRQILQGERTLDTLLFERLPTGLRLTAAGELLLTACNRWSRDMNTVRTQIDGLKGLRQGAVDVLIPDALTKGFLPQLVGRLRESHPGIVVSLHIRKSQNMGELLVKGHADFALMFNPNHMRELAVRIHKDVPLGFLCLPSHPIASMKEGPFSLATEYPTIIPTPPLALWRPIGLLEAETGIKIAAVARTDNIQMIKSLVQEGVGIGILSYLDAYDEISRGQLAFVKINHKKLLPLSLALCVDRSRQLSVAARLIMAEIETFFMQSL</sequence>
<proteinExistence type="inferred from homology"/>
<dbReference type="Pfam" id="PF00126">
    <property type="entry name" value="HTH_1"/>
    <property type="match status" value="1"/>
</dbReference>
<reference evidence="6 7" key="1">
    <citation type="journal article" date="2011" name="Microbiology">
        <title>Transcriptome response to different carbon sources in Acetobacter aceti.</title>
        <authorList>
            <person name="Sakurai K."/>
            <person name="Arai H."/>
            <person name="Ishii M."/>
            <person name="Igarashi Y."/>
        </authorList>
    </citation>
    <scope>NUCLEOTIDE SEQUENCE [LARGE SCALE GENOMIC DNA]</scope>
    <source>
        <strain evidence="6 7">NBRC 14818</strain>
    </source>
</reference>
<dbReference type="PROSITE" id="PS50931">
    <property type="entry name" value="HTH_LYSR"/>
    <property type="match status" value="1"/>
</dbReference>
<evidence type="ECO:0000256" key="1">
    <source>
        <dbReference type="ARBA" id="ARBA00009437"/>
    </source>
</evidence>
<dbReference type="Pfam" id="PF03466">
    <property type="entry name" value="LysR_substrate"/>
    <property type="match status" value="1"/>
</dbReference>
<dbReference type="Gene3D" id="1.10.10.10">
    <property type="entry name" value="Winged helix-like DNA-binding domain superfamily/Winged helix DNA-binding domain"/>
    <property type="match status" value="1"/>
</dbReference>
<evidence type="ECO:0000256" key="3">
    <source>
        <dbReference type="ARBA" id="ARBA00023125"/>
    </source>
</evidence>
<dbReference type="SUPFAM" id="SSF53850">
    <property type="entry name" value="Periplasmic binding protein-like II"/>
    <property type="match status" value="1"/>
</dbReference>
<evidence type="ECO:0000259" key="5">
    <source>
        <dbReference type="PROSITE" id="PS50931"/>
    </source>
</evidence>
<organism evidence="6 7">
    <name type="scientific">Acetobacter aceti NBRC 14818</name>
    <dbReference type="NCBI Taxonomy" id="887700"/>
    <lineage>
        <taxon>Bacteria</taxon>
        <taxon>Pseudomonadati</taxon>
        <taxon>Pseudomonadota</taxon>
        <taxon>Alphaproteobacteria</taxon>
        <taxon>Acetobacterales</taxon>
        <taxon>Acetobacteraceae</taxon>
        <taxon>Acetobacter</taxon>
        <taxon>Acetobacter subgen. Acetobacter</taxon>
    </lineage>
</organism>
<dbReference type="InterPro" id="IPR005119">
    <property type="entry name" value="LysR_subst-bd"/>
</dbReference>
<evidence type="ECO:0000256" key="2">
    <source>
        <dbReference type="ARBA" id="ARBA00023015"/>
    </source>
</evidence>
<evidence type="ECO:0000256" key="4">
    <source>
        <dbReference type="ARBA" id="ARBA00023163"/>
    </source>
</evidence>
<keyword evidence="4" id="KW-0804">Transcription</keyword>
<gene>
    <name evidence="6" type="ORF">EMQ_2784</name>
</gene>
<dbReference type="InterPro" id="IPR000847">
    <property type="entry name" value="LysR_HTH_N"/>
</dbReference>
<dbReference type="InterPro" id="IPR036390">
    <property type="entry name" value="WH_DNA-bd_sf"/>
</dbReference>
<accession>A0AB33IIY6</accession>
<dbReference type="AlphaFoldDB" id="A0AB33IIY6"/>
<dbReference type="RefSeq" id="WP_010667181.1">
    <property type="nucleotide sequence ID" value="NZ_AP023410.1"/>
</dbReference>